<dbReference type="STRING" id="1458461.BN1012_Phect2242"/>
<sequence length="150" mass="16076">MPSIEMTKAIKSPAQRVFETVAHLGEFAEAIPTITAAECLTDNETGSGSQWRIFRDIGGKERSTVFEVLEYEPAEWVRIVSEAGGATWDAGFEVTAKGKGKSGGSELIWTLDATPNSIKARLGLPLLMGAIEKALAPDLDAVKQYCESGS</sequence>
<dbReference type="KEGG" id="pect:BN1012_Phect2242"/>
<proteinExistence type="predicted"/>
<organism evidence="1 2">
    <name type="scientific">Candidatus Phaeomarinibacter ectocarpi</name>
    <dbReference type="NCBI Taxonomy" id="1458461"/>
    <lineage>
        <taxon>Bacteria</taxon>
        <taxon>Pseudomonadati</taxon>
        <taxon>Pseudomonadota</taxon>
        <taxon>Alphaproteobacteria</taxon>
        <taxon>Hyphomicrobiales</taxon>
        <taxon>Parvibaculaceae</taxon>
        <taxon>Candidatus Phaeomarinibacter</taxon>
    </lineage>
</organism>
<dbReference type="Proteomes" id="UP000032160">
    <property type="component" value="Chromosome I"/>
</dbReference>
<name>X5MMI1_9HYPH</name>
<dbReference type="AlphaFoldDB" id="X5MMI1"/>
<protein>
    <recommendedName>
        <fullName evidence="3">SRPBCC family protein</fullName>
    </recommendedName>
</protein>
<dbReference type="Pfam" id="PF10604">
    <property type="entry name" value="Polyketide_cyc2"/>
    <property type="match status" value="1"/>
</dbReference>
<keyword evidence="2" id="KW-1185">Reference proteome</keyword>
<gene>
    <name evidence="1" type="ORF">BN1012_Phect2242</name>
</gene>
<reference evidence="1 2" key="1">
    <citation type="journal article" date="2014" name="Front. Genet.">
        <title>Genome and metabolic network of "Candidatus Phaeomarinobacter ectocarpi" Ec32, a new candidate genus of Alphaproteobacteria frequently associated with brown algae.</title>
        <authorList>
            <person name="Dittami S.M."/>
            <person name="Barbeyron T."/>
            <person name="Boyen C."/>
            <person name="Cambefort J."/>
            <person name="Collet G."/>
            <person name="Delage L."/>
            <person name="Gobet A."/>
            <person name="Groisillier A."/>
            <person name="Leblanc C."/>
            <person name="Michel G."/>
            <person name="Scornet D."/>
            <person name="Siegel A."/>
            <person name="Tapia J.E."/>
            <person name="Tonon T."/>
        </authorList>
    </citation>
    <scope>NUCLEOTIDE SEQUENCE [LARGE SCALE GENOMIC DNA]</scope>
    <source>
        <strain evidence="1 2">Ec32</strain>
    </source>
</reference>
<dbReference type="RefSeq" id="WP_043948500.1">
    <property type="nucleotide sequence ID" value="NZ_HG966617.1"/>
</dbReference>
<dbReference type="SUPFAM" id="SSF55961">
    <property type="entry name" value="Bet v1-like"/>
    <property type="match status" value="1"/>
</dbReference>
<dbReference type="EMBL" id="HG966617">
    <property type="protein sequence ID" value="CDO60455.1"/>
    <property type="molecule type" value="Genomic_DNA"/>
</dbReference>
<dbReference type="InterPro" id="IPR023393">
    <property type="entry name" value="START-like_dom_sf"/>
</dbReference>
<dbReference type="Gene3D" id="3.30.530.20">
    <property type="match status" value="1"/>
</dbReference>
<evidence type="ECO:0000313" key="2">
    <source>
        <dbReference type="Proteomes" id="UP000032160"/>
    </source>
</evidence>
<accession>X5MMI1</accession>
<dbReference type="HOGENOM" id="CLU_1737207_0_0_5"/>
<dbReference type="OrthoDB" id="7860307at2"/>
<dbReference type="InterPro" id="IPR019587">
    <property type="entry name" value="Polyketide_cyclase/dehydratase"/>
</dbReference>
<evidence type="ECO:0008006" key="3">
    <source>
        <dbReference type="Google" id="ProtNLM"/>
    </source>
</evidence>
<evidence type="ECO:0000313" key="1">
    <source>
        <dbReference type="EMBL" id="CDO60455.1"/>
    </source>
</evidence>